<proteinExistence type="predicted"/>
<dbReference type="AlphaFoldDB" id="A0A2M8L6W0"/>
<accession>A0A2M8L6W0</accession>
<reference evidence="2" key="1">
    <citation type="submission" date="2017-09" db="EMBL/GenBank/DDBJ databases">
        <title>Depth-based differentiation of microbial function through sediment-hosted aquifers and enrichment of novel symbionts in the deep terrestrial subsurface.</title>
        <authorList>
            <person name="Probst A.J."/>
            <person name="Ladd B."/>
            <person name="Jarett J.K."/>
            <person name="Geller-Mcgrath D.E."/>
            <person name="Sieber C.M.K."/>
            <person name="Emerson J.B."/>
            <person name="Anantharaman K."/>
            <person name="Thomas B.C."/>
            <person name="Malmstrom R."/>
            <person name="Stieglmeier M."/>
            <person name="Klingl A."/>
            <person name="Woyke T."/>
            <person name="Ryan C.M."/>
            <person name="Banfield J.F."/>
        </authorList>
    </citation>
    <scope>NUCLEOTIDE SEQUENCE [LARGE SCALE GENOMIC DNA]</scope>
</reference>
<dbReference type="Proteomes" id="UP000231579">
    <property type="component" value="Unassembled WGS sequence"/>
</dbReference>
<name>A0A2M8L6W0_9BACT</name>
<protein>
    <submittedName>
        <fullName evidence="1">Uncharacterized protein</fullName>
    </submittedName>
</protein>
<evidence type="ECO:0000313" key="2">
    <source>
        <dbReference type="Proteomes" id="UP000231579"/>
    </source>
</evidence>
<organism evidence="1 2">
    <name type="scientific">Candidatus Shapirobacteria bacterium CG10_big_fil_rev_8_21_14_0_10_48_15</name>
    <dbReference type="NCBI Taxonomy" id="1974484"/>
    <lineage>
        <taxon>Bacteria</taxon>
        <taxon>Candidatus Shapironibacteriota</taxon>
    </lineage>
</organism>
<dbReference type="EMBL" id="PFEM01000033">
    <property type="protein sequence ID" value="PJE69973.1"/>
    <property type="molecule type" value="Genomic_DNA"/>
</dbReference>
<comment type="caution">
    <text evidence="1">The sequence shown here is derived from an EMBL/GenBank/DDBJ whole genome shotgun (WGS) entry which is preliminary data.</text>
</comment>
<evidence type="ECO:0000313" key="1">
    <source>
        <dbReference type="EMBL" id="PJE69973.1"/>
    </source>
</evidence>
<sequence length="70" mass="7724">MLLGKTLSQKERESACFALALAIWLGDWGLLMGDSSLAYMASGNPNWWQTHVDDSQPSWCPNGVLPESKL</sequence>
<gene>
    <name evidence="1" type="ORF">COU97_02265</name>
</gene>